<organism evidence="2">
    <name type="scientific">marine sediment metagenome</name>
    <dbReference type="NCBI Taxonomy" id="412755"/>
    <lineage>
        <taxon>unclassified sequences</taxon>
        <taxon>metagenomes</taxon>
        <taxon>ecological metagenomes</taxon>
    </lineage>
</organism>
<dbReference type="EMBL" id="LAZR01023127">
    <property type="protein sequence ID" value="KKL79578.1"/>
    <property type="molecule type" value="Genomic_DNA"/>
</dbReference>
<gene>
    <name evidence="2" type="ORF">LCGC14_2013390</name>
</gene>
<evidence type="ECO:0000313" key="2">
    <source>
        <dbReference type="EMBL" id="KKL79578.1"/>
    </source>
</evidence>
<sequence>AGTRRGGRMSGRRGAEAGEQERGEGQRHKGVEGNRAGEQ</sequence>
<evidence type="ECO:0000256" key="1">
    <source>
        <dbReference type="SAM" id="MobiDB-lite"/>
    </source>
</evidence>
<accession>A0A0F9EZM0</accession>
<feature type="compositionally biased region" description="Basic and acidic residues" evidence="1">
    <location>
        <begin position="13"/>
        <end position="39"/>
    </location>
</feature>
<comment type="caution">
    <text evidence="2">The sequence shown here is derived from an EMBL/GenBank/DDBJ whole genome shotgun (WGS) entry which is preliminary data.</text>
</comment>
<feature type="non-terminal residue" evidence="2">
    <location>
        <position position="1"/>
    </location>
</feature>
<feature type="region of interest" description="Disordered" evidence="1">
    <location>
        <begin position="1"/>
        <end position="39"/>
    </location>
</feature>
<name>A0A0F9EZM0_9ZZZZ</name>
<reference evidence="2" key="1">
    <citation type="journal article" date="2015" name="Nature">
        <title>Complex archaea that bridge the gap between prokaryotes and eukaryotes.</title>
        <authorList>
            <person name="Spang A."/>
            <person name="Saw J.H."/>
            <person name="Jorgensen S.L."/>
            <person name="Zaremba-Niedzwiedzka K."/>
            <person name="Martijn J."/>
            <person name="Lind A.E."/>
            <person name="van Eijk R."/>
            <person name="Schleper C."/>
            <person name="Guy L."/>
            <person name="Ettema T.J."/>
        </authorList>
    </citation>
    <scope>NUCLEOTIDE SEQUENCE</scope>
</reference>
<dbReference type="AlphaFoldDB" id="A0A0F9EZM0"/>
<protein>
    <submittedName>
        <fullName evidence="2">Uncharacterized protein</fullName>
    </submittedName>
</protein>
<proteinExistence type="predicted"/>
<feature type="compositionally biased region" description="Basic residues" evidence="1">
    <location>
        <begin position="1"/>
        <end position="11"/>
    </location>
</feature>